<comment type="caution">
    <text evidence="3">Lacks conserved residue(s) required for the propagation of feature annotation.</text>
</comment>
<keyword evidence="5" id="KW-1185">Reference proteome</keyword>
<feature type="active site" description="Proton acceptor" evidence="3">
    <location>
        <position position="68"/>
    </location>
</feature>
<dbReference type="OrthoDB" id="9807767at2"/>
<keyword evidence="3" id="KW-0963">Cytoplasm</keyword>
<protein>
    <recommendedName>
        <fullName evidence="3">dTTP/UTP pyrophosphatase</fullName>
        <shortName evidence="3">dTTPase/UTPase</shortName>
        <ecNumber evidence="3">3.6.1.9</ecNumber>
    </recommendedName>
    <alternativeName>
        <fullName evidence="3">Nucleoside triphosphate pyrophosphatase</fullName>
    </alternativeName>
    <alternativeName>
        <fullName evidence="3">Nucleotide pyrophosphatase</fullName>
        <shortName evidence="3">Nucleotide PPase</shortName>
    </alternativeName>
</protein>
<dbReference type="InterPro" id="IPR003697">
    <property type="entry name" value="Maf-like"/>
</dbReference>
<dbReference type="Proteomes" id="UP000242310">
    <property type="component" value="Unassembled WGS sequence"/>
</dbReference>
<evidence type="ECO:0000256" key="1">
    <source>
        <dbReference type="ARBA" id="ARBA00001968"/>
    </source>
</evidence>
<evidence type="ECO:0000313" key="4">
    <source>
        <dbReference type="EMBL" id="PSL43972.1"/>
    </source>
</evidence>
<feature type="site" description="Important for substrate specificity" evidence="3">
    <location>
        <position position="151"/>
    </location>
</feature>
<dbReference type="CDD" id="cd00555">
    <property type="entry name" value="Maf"/>
    <property type="match status" value="1"/>
</dbReference>
<comment type="subcellular location">
    <subcellularLocation>
        <location evidence="3">Cytoplasm</location>
    </subcellularLocation>
</comment>
<keyword evidence="2 3" id="KW-0378">Hydrolase</keyword>
<dbReference type="PANTHER" id="PTHR43213:SF5">
    <property type="entry name" value="BIFUNCTIONAL DTTP_UTP PYROPHOSPHATASE_METHYLTRANSFERASE PROTEIN-RELATED"/>
    <property type="match status" value="1"/>
</dbReference>
<comment type="catalytic activity">
    <reaction evidence="3">
        <text>dTTP + H2O = dTMP + diphosphate + H(+)</text>
        <dbReference type="Rhea" id="RHEA:28534"/>
        <dbReference type="ChEBI" id="CHEBI:15377"/>
        <dbReference type="ChEBI" id="CHEBI:15378"/>
        <dbReference type="ChEBI" id="CHEBI:33019"/>
        <dbReference type="ChEBI" id="CHEBI:37568"/>
        <dbReference type="ChEBI" id="CHEBI:63528"/>
        <dbReference type="EC" id="3.6.1.9"/>
    </reaction>
</comment>
<organism evidence="4 5">
    <name type="scientific">Salsuginibacillus halophilus</name>
    <dbReference type="NCBI Taxonomy" id="517424"/>
    <lineage>
        <taxon>Bacteria</taxon>
        <taxon>Bacillati</taxon>
        <taxon>Bacillota</taxon>
        <taxon>Bacilli</taxon>
        <taxon>Bacillales</taxon>
        <taxon>Bacillaceae</taxon>
        <taxon>Salsuginibacillus</taxon>
    </lineage>
</organism>
<dbReference type="EC" id="3.6.1.9" evidence="3"/>
<evidence type="ECO:0000256" key="2">
    <source>
        <dbReference type="ARBA" id="ARBA00022801"/>
    </source>
</evidence>
<dbReference type="Gene3D" id="3.90.950.10">
    <property type="match status" value="1"/>
</dbReference>
<keyword evidence="3" id="KW-0546">Nucleotide metabolism</keyword>
<feature type="site" description="Important for substrate specificity" evidence="3">
    <location>
        <position position="69"/>
    </location>
</feature>
<dbReference type="EMBL" id="PYAV01000009">
    <property type="protein sequence ID" value="PSL43972.1"/>
    <property type="molecule type" value="Genomic_DNA"/>
</dbReference>
<dbReference type="SUPFAM" id="SSF52972">
    <property type="entry name" value="ITPase-like"/>
    <property type="match status" value="1"/>
</dbReference>
<reference evidence="4 5" key="1">
    <citation type="submission" date="2018-03" db="EMBL/GenBank/DDBJ databases">
        <title>Genomic Encyclopedia of Type Strains, Phase III (KMG-III): the genomes of soil and plant-associated and newly described type strains.</title>
        <authorList>
            <person name="Whitman W."/>
        </authorList>
    </citation>
    <scope>NUCLEOTIDE SEQUENCE [LARGE SCALE GENOMIC DNA]</scope>
    <source>
        <strain evidence="4 5">CGMCC 1.07653</strain>
    </source>
</reference>
<comment type="catalytic activity">
    <reaction evidence="3">
        <text>UTP + H2O = UMP + diphosphate + H(+)</text>
        <dbReference type="Rhea" id="RHEA:29395"/>
        <dbReference type="ChEBI" id="CHEBI:15377"/>
        <dbReference type="ChEBI" id="CHEBI:15378"/>
        <dbReference type="ChEBI" id="CHEBI:33019"/>
        <dbReference type="ChEBI" id="CHEBI:46398"/>
        <dbReference type="ChEBI" id="CHEBI:57865"/>
        <dbReference type="EC" id="3.6.1.9"/>
    </reaction>
</comment>
<proteinExistence type="inferred from homology"/>
<dbReference type="GO" id="GO:0009117">
    <property type="term" value="P:nucleotide metabolic process"/>
    <property type="evidence" value="ECO:0007669"/>
    <property type="project" value="UniProtKB-KW"/>
</dbReference>
<comment type="caution">
    <text evidence="4">The sequence shown here is derived from an EMBL/GenBank/DDBJ whole genome shotgun (WGS) entry which is preliminary data.</text>
</comment>
<feature type="site" description="Important for substrate specificity" evidence="3">
    <location>
        <position position="12"/>
    </location>
</feature>
<dbReference type="PANTHER" id="PTHR43213">
    <property type="entry name" value="BIFUNCTIONAL DTTP/UTP PYROPHOSPHATASE/METHYLTRANSFERASE PROTEIN-RELATED"/>
    <property type="match status" value="1"/>
</dbReference>
<dbReference type="AlphaFoldDB" id="A0A2P8HCT8"/>
<comment type="cofactor">
    <cofactor evidence="1 3">
        <name>a divalent metal cation</name>
        <dbReference type="ChEBI" id="CHEBI:60240"/>
    </cofactor>
</comment>
<dbReference type="InterPro" id="IPR029001">
    <property type="entry name" value="ITPase-like_fam"/>
</dbReference>
<name>A0A2P8HCT8_9BACI</name>
<gene>
    <name evidence="4" type="ORF">B0H94_10927</name>
</gene>
<dbReference type="RefSeq" id="WP_106589078.1">
    <property type="nucleotide sequence ID" value="NZ_PYAV01000009.1"/>
</dbReference>
<evidence type="ECO:0000256" key="3">
    <source>
        <dbReference type="HAMAP-Rule" id="MF_00528"/>
    </source>
</evidence>
<evidence type="ECO:0000313" key="5">
    <source>
        <dbReference type="Proteomes" id="UP000242310"/>
    </source>
</evidence>
<dbReference type="HAMAP" id="MF_00528">
    <property type="entry name" value="Maf"/>
    <property type="match status" value="1"/>
</dbReference>
<dbReference type="GO" id="GO:0005737">
    <property type="term" value="C:cytoplasm"/>
    <property type="evidence" value="ECO:0007669"/>
    <property type="project" value="UniProtKB-SubCell"/>
</dbReference>
<dbReference type="GO" id="GO:0036218">
    <property type="term" value="F:dTTP diphosphatase activity"/>
    <property type="evidence" value="ECO:0007669"/>
    <property type="project" value="RHEA"/>
</dbReference>
<comment type="function">
    <text evidence="3">Nucleoside triphosphate pyrophosphatase that hydrolyzes dTTP and UTP. May have a dual role in cell division arrest and in preventing the incorporation of modified nucleotides into cellular nucleic acids.</text>
</comment>
<sequence>MSQLILASASPRRKELLEQVGYEFRIEPTDADETLPVNMTLEDGVIELAARKAKTLTPQPGEVILAADTLVTQGGLALGKPKNNDEAFEMLRRLSGTTHEVITGVALFHADGMERFYEKTIVSFNELDETLIARYIASKEPVDKAGAYGIQGLGAVLVKQITGDYNNVVGLPISLVYHKLKSYGIDPLIKED</sequence>
<comment type="similarity">
    <text evidence="3">Belongs to the Maf family. YhdE subfamily.</text>
</comment>
<dbReference type="Pfam" id="PF02545">
    <property type="entry name" value="Maf"/>
    <property type="match status" value="1"/>
</dbReference>
<dbReference type="PIRSF" id="PIRSF006305">
    <property type="entry name" value="Maf"/>
    <property type="match status" value="1"/>
</dbReference>
<dbReference type="GO" id="GO:0036221">
    <property type="term" value="F:UTP diphosphatase activity"/>
    <property type="evidence" value="ECO:0007669"/>
    <property type="project" value="RHEA"/>
</dbReference>
<accession>A0A2P8HCT8</accession>
<dbReference type="NCBIfam" id="TIGR00172">
    <property type="entry name" value="maf"/>
    <property type="match status" value="1"/>
</dbReference>